<proteinExistence type="inferred from homology"/>
<dbReference type="SUPFAM" id="SSF53383">
    <property type="entry name" value="PLP-dependent transferases"/>
    <property type="match status" value="1"/>
</dbReference>
<organism evidence="2 3">
    <name type="scientific">Massilia horti</name>
    <dbReference type="NCBI Taxonomy" id="2562153"/>
    <lineage>
        <taxon>Bacteria</taxon>
        <taxon>Pseudomonadati</taxon>
        <taxon>Pseudomonadota</taxon>
        <taxon>Betaproteobacteria</taxon>
        <taxon>Burkholderiales</taxon>
        <taxon>Oxalobacteraceae</taxon>
        <taxon>Telluria group</taxon>
        <taxon>Massilia</taxon>
    </lineage>
</organism>
<dbReference type="InterPro" id="IPR000653">
    <property type="entry name" value="DegT/StrS_aminotransferase"/>
</dbReference>
<comment type="caution">
    <text evidence="2">The sequence shown here is derived from an EMBL/GenBank/DDBJ whole genome shotgun (WGS) entry which is preliminary data.</text>
</comment>
<dbReference type="OrthoDB" id="9777744at2"/>
<gene>
    <name evidence="2" type="ORF">E4O92_16005</name>
</gene>
<dbReference type="GO" id="GO:0008483">
    <property type="term" value="F:transaminase activity"/>
    <property type="evidence" value="ECO:0007669"/>
    <property type="project" value="UniProtKB-KW"/>
</dbReference>
<keyword evidence="1" id="KW-0663">Pyridoxal phosphate</keyword>
<dbReference type="AlphaFoldDB" id="A0A4Y9SYR8"/>
<dbReference type="Pfam" id="PF01041">
    <property type="entry name" value="DegT_DnrJ_EryC1"/>
    <property type="match status" value="1"/>
</dbReference>
<protein>
    <submittedName>
        <fullName evidence="2">Aminotransferase class I/II-fold pyridoxal phosphate-dependent enzyme</fullName>
    </submittedName>
</protein>
<dbReference type="PANTHER" id="PTHR30244:SF42">
    <property type="entry name" value="UDP-2-ACETAMIDO-2-DEOXY-3-OXO-D-GLUCURONATE AMINOTRANSFERASE"/>
    <property type="match status" value="1"/>
</dbReference>
<accession>A0A4Y9SYR8</accession>
<name>A0A4Y9SYR8_9BURK</name>
<keyword evidence="2" id="KW-0032">Aminotransferase</keyword>
<dbReference type="Gene3D" id="3.90.1150.10">
    <property type="entry name" value="Aspartate Aminotransferase, domain 1"/>
    <property type="match status" value="1"/>
</dbReference>
<dbReference type="GO" id="GO:0030170">
    <property type="term" value="F:pyridoxal phosphate binding"/>
    <property type="evidence" value="ECO:0007669"/>
    <property type="project" value="TreeGrafter"/>
</dbReference>
<dbReference type="PANTHER" id="PTHR30244">
    <property type="entry name" value="TRANSAMINASE"/>
    <property type="match status" value="1"/>
</dbReference>
<evidence type="ECO:0000313" key="3">
    <source>
        <dbReference type="Proteomes" id="UP000297258"/>
    </source>
</evidence>
<sequence>MTTVGQTLPLAEAPSAGYPESHVPVTPVLSLASFGRGGERIPSVLDAGAARLVTSGRVAIALALREMGIGPGDAVLVPSYHCASMIEPVVWAGARPVFYRIRPDTSVDLIDVAAKLDADCKVLMATNYYGFPQDLVALRAFCDARGIALLEDCAHCFLGQHKGKPVGSYGDYAIASSMKFFPMYEGGVLVSARHSLAGVHLQPAGKGFEAKAAINTLEDSFAYGRLFVVRALLALPLWLKDVLWGRLKGRKESAPSLAPGSSDGGFGFDPRWLDKRSSLCSRLLLRLVSRPRMGALRRRNYLKLQAALHGLPGCRPLFATLPDGVCPWIFPLLVDRPQPLFRTLKMQGVPILRFGEYPWPGVDASVCPASADLSQRVLSFPCHQELREAELDWMISQIKDALLQRSATAP</sequence>
<evidence type="ECO:0000313" key="2">
    <source>
        <dbReference type="EMBL" id="TFW30707.1"/>
    </source>
</evidence>
<dbReference type="EMBL" id="SPUM01000108">
    <property type="protein sequence ID" value="TFW30707.1"/>
    <property type="molecule type" value="Genomic_DNA"/>
</dbReference>
<comment type="similarity">
    <text evidence="1">Belongs to the DegT/DnrJ/EryC1 family.</text>
</comment>
<reference evidence="2 3" key="1">
    <citation type="submission" date="2019-03" db="EMBL/GenBank/DDBJ databases">
        <title>Draft genome of Massilia hortus sp. nov., a novel bacterial species of the Oxalobacteraceae family.</title>
        <authorList>
            <person name="Peta V."/>
            <person name="Raths R."/>
            <person name="Bucking H."/>
        </authorList>
    </citation>
    <scope>NUCLEOTIDE SEQUENCE [LARGE SCALE GENOMIC DNA]</scope>
    <source>
        <strain evidence="2 3">ONC3</strain>
    </source>
</reference>
<dbReference type="Proteomes" id="UP000297258">
    <property type="component" value="Unassembled WGS sequence"/>
</dbReference>
<evidence type="ECO:0000256" key="1">
    <source>
        <dbReference type="RuleBase" id="RU004508"/>
    </source>
</evidence>
<dbReference type="InterPro" id="IPR015421">
    <property type="entry name" value="PyrdxlP-dep_Trfase_major"/>
</dbReference>
<keyword evidence="3" id="KW-1185">Reference proteome</keyword>
<dbReference type="GO" id="GO:0000271">
    <property type="term" value="P:polysaccharide biosynthetic process"/>
    <property type="evidence" value="ECO:0007669"/>
    <property type="project" value="TreeGrafter"/>
</dbReference>
<dbReference type="InterPro" id="IPR015422">
    <property type="entry name" value="PyrdxlP-dep_Trfase_small"/>
</dbReference>
<dbReference type="InterPro" id="IPR015424">
    <property type="entry name" value="PyrdxlP-dep_Trfase"/>
</dbReference>
<keyword evidence="2" id="KW-0808">Transferase</keyword>
<dbReference type="Gene3D" id="3.40.640.10">
    <property type="entry name" value="Type I PLP-dependent aspartate aminotransferase-like (Major domain)"/>
    <property type="match status" value="1"/>
</dbReference>